<dbReference type="Pfam" id="PF14868">
    <property type="entry name" value="DUF4487"/>
    <property type="match status" value="1"/>
</dbReference>
<accession>A0A2U1KQT6</accession>
<gene>
    <name evidence="1" type="ORF">CTI12_AA574900</name>
</gene>
<dbReference type="InterPro" id="IPR027902">
    <property type="entry name" value="DUF4487"/>
</dbReference>
<keyword evidence="2" id="KW-1185">Reference proteome</keyword>
<sequence length="115" mass="13114">MDDDACGDFEEYNRWGVWELLKDYPDFSKQSNNYDNSKDQYRKLLSETLGIISSMKHLYTSDEMGRVILQLQTLSISDSGLSKCKPNLVAFVAGLGHIQFEETDNNNSKVSAKHK</sequence>
<evidence type="ECO:0000313" key="1">
    <source>
        <dbReference type="EMBL" id="PWA39124.1"/>
    </source>
</evidence>
<dbReference type="STRING" id="35608.A0A2U1KQT6"/>
<comment type="caution">
    <text evidence="1">The sequence shown here is derived from an EMBL/GenBank/DDBJ whole genome shotgun (WGS) entry which is preliminary data.</text>
</comment>
<dbReference type="PANTHER" id="PTHR36702">
    <property type="entry name" value="HOLLIDAY JUNCTION RESOLVASE"/>
    <property type="match status" value="1"/>
</dbReference>
<name>A0A2U1KQT6_ARTAN</name>
<evidence type="ECO:0000313" key="2">
    <source>
        <dbReference type="Proteomes" id="UP000245207"/>
    </source>
</evidence>
<organism evidence="1 2">
    <name type="scientific">Artemisia annua</name>
    <name type="common">Sweet wormwood</name>
    <dbReference type="NCBI Taxonomy" id="35608"/>
    <lineage>
        <taxon>Eukaryota</taxon>
        <taxon>Viridiplantae</taxon>
        <taxon>Streptophyta</taxon>
        <taxon>Embryophyta</taxon>
        <taxon>Tracheophyta</taxon>
        <taxon>Spermatophyta</taxon>
        <taxon>Magnoliopsida</taxon>
        <taxon>eudicotyledons</taxon>
        <taxon>Gunneridae</taxon>
        <taxon>Pentapetalae</taxon>
        <taxon>asterids</taxon>
        <taxon>campanulids</taxon>
        <taxon>Asterales</taxon>
        <taxon>Asteraceae</taxon>
        <taxon>Asteroideae</taxon>
        <taxon>Anthemideae</taxon>
        <taxon>Artemisiinae</taxon>
        <taxon>Artemisia</taxon>
    </lineage>
</organism>
<dbReference type="OrthoDB" id="1925340at2759"/>
<dbReference type="AlphaFoldDB" id="A0A2U1KQT6"/>
<dbReference type="EMBL" id="PKPP01014928">
    <property type="protein sequence ID" value="PWA39124.1"/>
    <property type="molecule type" value="Genomic_DNA"/>
</dbReference>
<proteinExistence type="predicted"/>
<dbReference type="Proteomes" id="UP000245207">
    <property type="component" value="Unassembled WGS sequence"/>
</dbReference>
<dbReference type="PANTHER" id="PTHR36702:SF1">
    <property type="entry name" value="HOLLIDAY JUNCTION RESOLVASE"/>
    <property type="match status" value="1"/>
</dbReference>
<reference evidence="1 2" key="1">
    <citation type="journal article" date="2018" name="Mol. Plant">
        <title>The genome of Artemisia annua provides insight into the evolution of Asteraceae family and artemisinin biosynthesis.</title>
        <authorList>
            <person name="Shen Q."/>
            <person name="Zhang L."/>
            <person name="Liao Z."/>
            <person name="Wang S."/>
            <person name="Yan T."/>
            <person name="Shi P."/>
            <person name="Liu M."/>
            <person name="Fu X."/>
            <person name="Pan Q."/>
            <person name="Wang Y."/>
            <person name="Lv Z."/>
            <person name="Lu X."/>
            <person name="Zhang F."/>
            <person name="Jiang W."/>
            <person name="Ma Y."/>
            <person name="Chen M."/>
            <person name="Hao X."/>
            <person name="Li L."/>
            <person name="Tang Y."/>
            <person name="Lv G."/>
            <person name="Zhou Y."/>
            <person name="Sun X."/>
            <person name="Brodelius P.E."/>
            <person name="Rose J.K.C."/>
            <person name="Tang K."/>
        </authorList>
    </citation>
    <scope>NUCLEOTIDE SEQUENCE [LARGE SCALE GENOMIC DNA]</scope>
    <source>
        <strain evidence="2">cv. Huhao1</strain>
        <tissue evidence="1">Leaf</tissue>
    </source>
</reference>
<protein>
    <submittedName>
        <fullName evidence="1">Uncharacterized protein</fullName>
    </submittedName>
</protein>